<accession>A0ABS8SQN5</accession>
<evidence type="ECO:0000313" key="2">
    <source>
        <dbReference type="Proteomes" id="UP000823775"/>
    </source>
</evidence>
<proteinExistence type="predicted"/>
<organism evidence="1 2">
    <name type="scientific">Datura stramonium</name>
    <name type="common">Jimsonweed</name>
    <name type="synonym">Common thornapple</name>
    <dbReference type="NCBI Taxonomy" id="4076"/>
    <lineage>
        <taxon>Eukaryota</taxon>
        <taxon>Viridiplantae</taxon>
        <taxon>Streptophyta</taxon>
        <taxon>Embryophyta</taxon>
        <taxon>Tracheophyta</taxon>
        <taxon>Spermatophyta</taxon>
        <taxon>Magnoliopsida</taxon>
        <taxon>eudicotyledons</taxon>
        <taxon>Gunneridae</taxon>
        <taxon>Pentapetalae</taxon>
        <taxon>asterids</taxon>
        <taxon>lamiids</taxon>
        <taxon>Solanales</taxon>
        <taxon>Solanaceae</taxon>
        <taxon>Solanoideae</taxon>
        <taxon>Datureae</taxon>
        <taxon>Datura</taxon>
    </lineage>
</organism>
<evidence type="ECO:0000313" key="1">
    <source>
        <dbReference type="EMBL" id="MCD7461315.1"/>
    </source>
</evidence>
<dbReference type="EMBL" id="JACEIK010000717">
    <property type="protein sequence ID" value="MCD7461315.1"/>
    <property type="molecule type" value="Genomic_DNA"/>
</dbReference>
<feature type="non-terminal residue" evidence="1">
    <location>
        <position position="108"/>
    </location>
</feature>
<reference evidence="1 2" key="1">
    <citation type="journal article" date="2021" name="BMC Genomics">
        <title>Datura genome reveals duplications of psychoactive alkaloid biosynthetic genes and high mutation rate following tissue culture.</title>
        <authorList>
            <person name="Rajewski A."/>
            <person name="Carter-House D."/>
            <person name="Stajich J."/>
            <person name="Litt A."/>
        </authorList>
    </citation>
    <scope>NUCLEOTIDE SEQUENCE [LARGE SCALE GENOMIC DNA]</scope>
    <source>
        <strain evidence="1">AR-01</strain>
    </source>
</reference>
<name>A0ABS8SQN5_DATST</name>
<gene>
    <name evidence="1" type="ORF">HAX54_045871</name>
</gene>
<keyword evidence="2" id="KW-1185">Reference proteome</keyword>
<dbReference type="Proteomes" id="UP000823775">
    <property type="component" value="Unassembled WGS sequence"/>
</dbReference>
<sequence length="108" mass="11905">MGEIIVDQFKQKAKKKATTFSFPNQASMLCMRAACTLFRPLDRIVQANSLITLATKINKEALVMKRAKYTGYMPPPSPSPSTHIIAAPLHTVNSHNSPAPDLLNIAQR</sequence>
<protein>
    <submittedName>
        <fullName evidence="1">Uncharacterized protein</fullName>
    </submittedName>
</protein>
<comment type="caution">
    <text evidence="1">The sequence shown here is derived from an EMBL/GenBank/DDBJ whole genome shotgun (WGS) entry which is preliminary data.</text>
</comment>